<evidence type="ECO:0000313" key="4">
    <source>
        <dbReference type="EMBL" id="MBA2173456.1"/>
    </source>
</evidence>
<keyword evidence="2" id="KW-0472">Membrane</keyword>
<gene>
    <name evidence="4" type="ORF">H0266_00935</name>
</gene>
<dbReference type="CDD" id="cd12797">
    <property type="entry name" value="M23_peptidase"/>
    <property type="match status" value="1"/>
</dbReference>
<organism evidence="4 5">
    <name type="scientific">Halobacillus locisalis</name>
    <dbReference type="NCBI Taxonomy" id="220753"/>
    <lineage>
        <taxon>Bacteria</taxon>
        <taxon>Bacillati</taxon>
        <taxon>Bacillota</taxon>
        <taxon>Bacilli</taxon>
        <taxon>Bacillales</taxon>
        <taxon>Bacillaceae</taxon>
        <taxon>Halobacillus</taxon>
    </lineage>
</organism>
<dbReference type="Pfam" id="PF01551">
    <property type="entry name" value="Peptidase_M23"/>
    <property type="match status" value="1"/>
</dbReference>
<dbReference type="InterPro" id="IPR016047">
    <property type="entry name" value="M23ase_b-sheet_dom"/>
</dbReference>
<feature type="compositionally biased region" description="Polar residues" evidence="1">
    <location>
        <begin position="47"/>
        <end position="57"/>
    </location>
</feature>
<keyword evidence="2" id="KW-1133">Transmembrane helix</keyword>
<name>A0A838CP84_9BACI</name>
<evidence type="ECO:0000256" key="1">
    <source>
        <dbReference type="SAM" id="MobiDB-lite"/>
    </source>
</evidence>
<comment type="caution">
    <text evidence="4">The sequence shown here is derived from an EMBL/GenBank/DDBJ whole genome shotgun (WGS) entry which is preliminary data.</text>
</comment>
<evidence type="ECO:0000259" key="3">
    <source>
        <dbReference type="Pfam" id="PF01551"/>
    </source>
</evidence>
<dbReference type="InterPro" id="IPR050570">
    <property type="entry name" value="Cell_wall_metabolism_enzyme"/>
</dbReference>
<evidence type="ECO:0000256" key="2">
    <source>
        <dbReference type="SAM" id="Phobius"/>
    </source>
</evidence>
<keyword evidence="2" id="KW-0812">Transmembrane</keyword>
<feature type="transmembrane region" description="Helical" evidence="2">
    <location>
        <begin position="65"/>
        <end position="83"/>
    </location>
</feature>
<feature type="compositionally biased region" description="Polar residues" evidence="1">
    <location>
        <begin position="21"/>
        <end position="30"/>
    </location>
</feature>
<sequence length="254" mass="27719">MKKDIRSVRKNIVERKKKRVQGNTSSQSSRPFLPPQDEEVHGFPPLITSNGSGQRPQNEGKRTNYLAVQVVLAVLLFATVAIGKNTDVALLDGPEQWVSSQLQDDFPFAKVSAWYSDRFGGALEVISDEPGPQTDLALPVNGSVTTSFQNDGKGIRMAVDSGSPVQSVKEGTVVFAGNDEDTGKTVILQHEDGSKSIYGFLSDIEVYLYENIPAEHTLGTVQDEAGQSVEIFFGIEQNDQYVDPVKVIKVDESS</sequence>
<dbReference type="PANTHER" id="PTHR21666:SF274">
    <property type="entry name" value="STAGE IV SPORULATION PROTEIN FA"/>
    <property type="match status" value="1"/>
</dbReference>
<protein>
    <submittedName>
        <fullName evidence="4">M23 family metallopeptidase</fullName>
    </submittedName>
</protein>
<keyword evidence="5" id="KW-1185">Reference proteome</keyword>
<dbReference type="AlphaFoldDB" id="A0A838CP84"/>
<feature type="region of interest" description="Disordered" evidence="1">
    <location>
        <begin position="1"/>
        <end position="59"/>
    </location>
</feature>
<accession>A0A838CP84</accession>
<dbReference type="GO" id="GO:0004222">
    <property type="term" value="F:metalloendopeptidase activity"/>
    <property type="evidence" value="ECO:0007669"/>
    <property type="project" value="TreeGrafter"/>
</dbReference>
<dbReference type="SUPFAM" id="SSF51261">
    <property type="entry name" value="Duplicated hybrid motif"/>
    <property type="match status" value="1"/>
</dbReference>
<feature type="compositionally biased region" description="Basic and acidic residues" evidence="1">
    <location>
        <begin position="1"/>
        <end position="14"/>
    </location>
</feature>
<dbReference type="PANTHER" id="PTHR21666">
    <property type="entry name" value="PEPTIDASE-RELATED"/>
    <property type="match status" value="1"/>
</dbReference>
<evidence type="ECO:0000313" key="5">
    <source>
        <dbReference type="Proteomes" id="UP000571017"/>
    </source>
</evidence>
<feature type="domain" description="M23ase beta-sheet core" evidence="3">
    <location>
        <begin position="153"/>
        <end position="244"/>
    </location>
</feature>
<dbReference type="Gene3D" id="2.70.70.10">
    <property type="entry name" value="Glucose Permease (Domain IIA)"/>
    <property type="match status" value="1"/>
</dbReference>
<reference evidence="4 5" key="1">
    <citation type="journal article" date="2004" name="Extremophiles">
        <title>Halobacillus locisalis sp. nov., a halophilic bacterium isolated from a marine solar saltern of the Yellow Sea in Korea.</title>
        <authorList>
            <person name="Yoon J.H."/>
            <person name="Kang K.H."/>
            <person name="Oh T.K."/>
            <person name="Park Y.H."/>
        </authorList>
    </citation>
    <scope>NUCLEOTIDE SEQUENCE [LARGE SCALE GENOMIC DNA]</scope>
    <source>
        <strain evidence="4 5">KCTC 3788</strain>
    </source>
</reference>
<dbReference type="Proteomes" id="UP000571017">
    <property type="component" value="Unassembled WGS sequence"/>
</dbReference>
<dbReference type="EMBL" id="JACEFG010000001">
    <property type="protein sequence ID" value="MBA2173456.1"/>
    <property type="molecule type" value="Genomic_DNA"/>
</dbReference>
<dbReference type="InterPro" id="IPR011055">
    <property type="entry name" value="Dup_hybrid_motif"/>
</dbReference>
<proteinExistence type="predicted"/>